<dbReference type="HAMAP" id="MF_01398">
    <property type="entry name" value="ATP_synth_b_bprime"/>
    <property type="match status" value="1"/>
</dbReference>
<keyword evidence="15" id="KW-0175">Coiled coil</keyword>
<comment type="function">
    <text evidence="10 13">F(1)F(0) ATP synthase produces ATP from ADP in the presence of a proton or sodium gradient. F-type ATPases consist of two structural domains, F(1) containing the extramembraneous catalytic core and F(0) containing the membrane proton channel, linked together by a central stalk and a peripheral stalk. During catalysis, ATP synthesis in the catalytic domain of F(1) is coupled via a rotary mechanism of the central stalk subunits to proton translocation.</text>
</comment>
<dbReference type="PANTHER" id="PTHR33445:SF1">
    <property type="entry name" value="ATP SYNTHASE SUBUNIT B"/>
    <property type="match status" value="1"/>
</dbReference>
<dbReference type="GO" id="GO:0046933">
    <property type="term" value="F:proton-transporting ATP synthase activity, rotational mechanism"/>
    <property type="evidence" value="ECO:0007669"/>
    <property type="project" value="UniProtKB-UniRule"/>
</dbReference>
<comment type="caution">
    <text evidence="16">The sequence shown here is derived from an EMBL/GenBank/DDBJ whole genome shotgun (WGS) entry which is preliminary data.</text>
</comment>
<dbReference type="EMBL" id="BFBR01000002">
    <property type="protein sequence ID" value="GBF57019.1"/>
    <property type="molecule type" value="Genomic_DNA"/>
</dbReference>
<dbReference type="PANTHER" id="PTHR33445">
    <property type="entry name" value="ATP SYNTHASE SUBUNIT B', CHLOROPLASTIC"/>
    <property type="match status" value="1"/>
</dbReference>
<evidence type="ECO:0000256" key="14">
    <source>
        <dbReference type="RuleBase" id="RU003848"/>
    </source>
</evidence>
<comment type="subunit">
    <text evidence="13">F-type ATPases have 2 components, F(1) - the catalytic core - and F(0) - the membrane proton channel. F(1) has five subunits: alpha(3), beta(3), gamma(1), delta(1), epsilon(1). F(0) has three main subunits: a(1), b(2) and c(10-14). The alpha and beta chains form an alternating ring which encloses part of the gamma chain. F(1) is attached to F(0) by a central stalk formed by the gamma and epsilon chains, while a peripheral stalk is formed by the delta and b chains.</text>
</comment>
<keyword evidence="7 13" id="KW-0406">Ion transport</keyword>
<dbReference type="Pfam" id="PF00430">
    <property type="entry name" value="ATP-synt_B"/>
    <property type="match status" value="1"/>
</dbReference>
<dbReference type="RefSeq" id="WP_108983915.1">
    <property type="nucleotide sequence ID" value="NZ_BFBR01000002.1"/>
</dbReference>
<reference evidence="16 17" key="1">
    <citation type="journal article" date="2018" name="Genome Announc.">
        <title>Draft Genome Sequence of "Candidatus Phycosocius bacilliformis," an Alphaproteobacterial Ectosymbiont of the Hydrocarbon-Producing Green Alga Botryococcus braunii.</title>
        <authorList>
            <person name="Tanabe Y."/>
            <person name="Yamaguchi H."/>
            <person name="Watanabe M.M."/>
        </authorList>
    </citation>
    <scope>NUCLEOTIDE SEQUENCE [LARGE SCALE GENOMIC DNA]</scope>
    <source>
        <strain evidence="16 17">BOTRYCO-2</strain>
    </source>
</reference>
<protein>
    <recommendedName>
        <fullName evidence="13">ATP synthase subunit b</fullName>
    </recommendedName>
    <alternativeName>
        <fullName evidence="13">ATP synthase F(0) sector subunit b</fullName>
    </alternativeName>
    <alternativeName>
        <fullName evidence="13">ATPase subunit I</fullName>
    </alternativeName>
    <alternativeName>
        <fullName evidence="13">F-type ATPase subunit b</fullName>
        <shortName evidence="13">F-ATPase subunit b</shortName>
    </alternativeName>
</protein>
<dbReference type="Proteomes" id="UP000245086">
    <property type="component" value="Unassembled WGS sequence"/>
</dbReference>
<dbReference type="GO" id="GO:0012505">
    <property type="term" value="C:endomembrane system"/>
    <property type="evidence" value="ECO:0007669"/>
    <property type="project" value="UniProtKB-SubCell"/>
</dbReference>
<evidence type="ECO:0000256" key="9">
    <source>
        <dbReference type="ARBA" id="ARBA00023310"/>
    </source>
</evidence>
<proteinExistence type="inferred from homology"/>
<keyword evidence="17" id="KW-1185">Reference proteome</keyword>
<sequence length="163" mass="17070">MAGGFDATLVAAIGFTTFIGGLIYLKVPGMVAKALDDKSAQIAKELAEAKALREQAEALRKSYEDQQAKALEEAAAILAKAEEDAVRVKAEAEAQLERSIAARSKQAEERIRRAEEAAIADVRAAASSAALAVAERVLLSSVKGKAGEKLVASGIAALETKFN</sequence>
<comment type="function">
    <text evidence="11">Component of the F(0) channel, it forms part of the peripheral stalk, linking F(1) to F(0). The b'-subunit is a diverged and duplicated form of b found in plants and photosynthetic bacteria.</text>
</comment>
<keyword evidence="9 13" id="KW-0066">ATP synthesis</keyword>
<keyword evidence="13" id="KW-1003">Cell membrane</keyword>
<comment type="subcellular location">
    <subcellularLocation>
        <location evidence="13">Cell membrane</location>
        <topology evidence="13">Single-pass membrane protein</topology>
    </subcellularLocation>
    <subcellularLocation>
        <location evidence="12">Endomembrane system</location>
        <topology evidence="12">Single-pass membrane protein</topology>
    </subcellularLocation>
</comment>
<evidence type="ECO:0000256" key="7">
    <source>
        <dbReference type="ARBA" id="ARBA00023065"/>
    </source>
</evidence>
<name>A0A2P2E7I3_9PROT</name>
<evidence type="ECO:0000256" key="5">
    <source>
        <dbReference type="ARBA" id="ARBA00022781"/>
    </source>
</evidence>
<dbReference type="InterPro" id="IPR002146">
    <property type="entry name" value="ATP_synth_b/b'su_bac/chlpt"/>
</dbReference>
<feature type="coiled-coil region" evidence="15">
    <location>
        <begin position="32"/>
        <end position="117"/>
    </location>
</feature>
<evidence type="ECO:0000256" key="12">
    <source>
        <dbReference type="ARBA" id="ARBA00037847"/>
    </source>
</evidence>
<keyword evidence="6 13" id="KW-1133">Transmembrane helix</keyword>
<evidence type="ECO:0000256" key="3">
    <source>
        <dbReference type="ARBA" id="ARBA00022547"/>
    </source>
</evidence>
<evidence type="ECO:0000256" key="13">
    <source>
        <dbReference type="HAMAP-Rule" id="MF_01398"/>
    </source>
</evidence>
<keyword evidence="8 13" id="KW-0472">Membrane</keyword>
<evidence type="ECO:0000256" key="10">
    <source>
        <dbReference type="ARBA" id="ARBA00025198"/>
    </source>
</evidence>
<comment type="similarity">
    <text evidence="1 13 14">Belongs to the ATPase B chain family.</text>
</comment>
<dbReference type="OrthoDB" id="8479836at2"/>
<evidence type="ECO:0000256" key="11">
    <source>
        <dbReference type="ARBA" id="ARBA00025614"/>
    </source>
</evidence>
<evidence type="ECO:0000256" key="15">
    <source>
        <dbReference type="SAM" id="Coils"/>
    </source>
</evidence>
<dbReference type="AlphaFoldDB" id="A0A2P2E7I3"/>
<keyword evidence="3 13" id="KW-0138">CF(0)</keyword>
<keyword evidence="5 13" id="KW-0375">Hydrogen ion transport</keyword>
<keyword evidence="2 13" id="KW-0813">Transport</keyword>
<accession>A0A2P2E7I3</accession>
<evidence type="ECO:0000256" key="6">
    <source>
        <dbReference type="ARBA" id="ARBA00022989"/>
    </source>
</evidence>
<evidence type="ECO:0000313" key="17">
    <source>
        <dbReference type="Proteomes" id="UP000245086"/>
    </source>
</evidence>
<dbReference type="GO" id="GO:0045259">
    <property type="term" value="C:proton-transporting ATP synthase complex"/>
    <property type="evidence" value="ECO:0007669"/>
    <property type="project" value="UniProtKB-KW"/>
</dbReference>
<evidence type="ECO:0000256" key="1">
    <source>
        <dbReference type="ARBA" id="ARBA00005513"/>
    </source>
</evidence>
<evidence type="ECO:0000256" key="4">
    <source>
        <dbReference type="ARBA" id="ARBA00022692"/>
    </source>
</evidence>
<gene>
    <name evidence="13 16" type="primary">atpF</name>
    <name evidence="16" type="ORF">PbB2_00677</name>
</gene>
<evidence type="ECO:0000256" key="8">
    <source>
        <dbReference type="ARBA" id="ARBA00023136"/>
    </source>
</evidence>
<evidence type="ECO:0000256" key="2">
    <source>
        <dbReference type="ARBA" id="ARBA00022448"/>
    </source>
</evidence>
<evidence type="ECO:0000313" key="16">
    <source>
        <dbReference type="EMBL" id="GBF57019.1"/>
    </source>
</evidence>
<feature type="transmembrane region" description="Helical" evidence="13">
    <location>
        <begin position="6"/>
        <end position="25"/>
    </location>
</feature>
<organism evidence="16 17">
    <name type="scientific">Candidatus Phycosocius bacilliformis</name>
    <dbReference type="NCBI Taxonomy" id="1445552"/>
    <lineage>
        <taxon>Bacteria</taxon>
        <taxon>Pseudomonadati</taxon>
        <taxon>Pseudomonadota</taxon>
        <taxon>Alphaproteobacteria</taxon>
        <taxon>Caulobacterales</taxon>
        <taxon>Caulobacterales incertae sedis</taxon>
        <taxon>Candidatus Phycosocius</taxon>
    </lineage>
</organism>
<keyword evidence="4 13" id="KW-0812">Transmembrane</keyword>
<dbReference type="InterPro" id="IPR050059">
    <property type="entry name" value="ATP_synthase_B_chain"/>
</dbReference>
<dbReference type="GO" id="GO:0046961">
    <property type="term" value="F:proton-transporting ATPase activity, rotational mechanism"/>
    <property type="evidence" value="ECO:0007669"/>
    <property type="project" value="TreeGrafter"/>
</dbReference>
<dbReference type="GO" id="GO:0005886">
    <property type="term" value="C:plasma membrane"/>
    <property type="evidence" value="ECO:0007669"/>
    <property type="project" value="UniProtKB-SubCell"/>
</dbReference>